<protein>
    <submittedName>
        <fullName evidence="2">Signal peptide, CUB and EGF-like domain-containing protein 2 isoform X6</fullName>
    </submittedName>
</protein>
<organism evidence="1 2">
    <name type="scientific">Danio rerio</name>
    <name type="common">Zebrafish</name>
    <name type="synonym">Brachydanio rerio</name>
    <dbReference type="NCBI Taxonomy" id="7955"/>
    <lineage>
        <taxon>Eukaryota</taxon>
        <taxon>Metazoa</taxon>
        <taxon>Chordata</taxon>
        <taxon>Craniata</taxon>
        <taxon>Vertebrata</taxon>
        <taxon>Euteleostomi</taxon>
        <taxon>Actinopterygii</taxon>
        <taxon>Neopterygii</taxon>
        <taxon>Teleostei</taxon>
        <taxon>Ostariophysi</taxon>
        <taxon>Cypriniformes</taxon>
        <taxon>Danionidae</taxon>
        <taxon>Danioninae</taxon>
        <taxon>Danio</taxon>
    </lineage>
</organism>
<accession>A0AC58FYN9</accession>
<name>A0AC58FYN9_DANRE</name>
<evidence type="ECO:0000313" key="2">
    <source>
        <dbReference type="RefSeq" id="XP_073762632.1"/>
    </source>
</evidence>
<gene>
    <name evidence="2" type="primary">scube2</name>
    <name evidence="2" type="synonym">wu:fc27f08</name>
    <name evidence="2" type="synonym">you</name>
</gene>
<sequence length="853" mass="95271">MGAVWTVRLLCLFLLLLNTRQSAALPHNTDQCAEGSDACHIDAICQNTPTSYKCTCKTGFKGDGKHCEDIDECDVEYNGGCVHECNNIPGNYRCTCLDGFHLAHDGHNCLDVDECVFNNGGCQHVCVNTMGSYECRCKQGFFLSDNQHTCIHRSVGLSCMNKEHGCGHICKESPKGGVACECRPGFELAKNQRGCILTCNHGNGGCQHICEDTEQGPICRCHVRYMLHADGRTCVERDEMAPTAPDHNATSLAEVDKRVKRRLLMETCAVNNGGCDSTCKDTSTGVRCSCPVGFTLQPDGKSCKDIDECELHNGGCDHYCRNTIGSFECSCRKGFKLLTDERSCQDIDECFFERTCDHTCVNSPGSFQCVCNKGYTLYGLAHCGDINECSFNNGGCEHTCENTMGSFGCHCRTGYKLHWNKKDCIAEGCDLTCVRRRSEKRLRKTIRTLRKSINREQFHLHFAGSEYELAKKLVRPADTPDHCGTGQILLDKKCVKCSVGTYYDGEQGRCFLCPPGTYQDEEGQVSCDVCPGPEGRGIPRTAGARNISECAGQCRPGQFSHDGFVPCLPCPQGTYQPEVGRTSCFTCGGSLTTKYDGSVSFQNCETKVQCSPGHYYNTSTHRCIRCPVGTYQMEFGQNYCIACPGNTTTDFDGSTNIMQCKNRHCGGELGEFTGYIESPNYPGNYPANIECTWTITPPPKRRILVVVPEIYLPIEDECGDYLVMRKSSLPNSVTTYETCQTYERPIAFTSRSKKLWIQFRSNEGNSGKGFQVPYVTYDEDYQELIEDIVRDGRLYASENHQEILKDKKLMRALFDVLAHPQNFFNYTAQESREMFPKSFIRFLRSKVLRFLRP</sequence>
<reference evidence="2" key="1">
    <citation type="submission" date="2025-08" db="UniProtKB">
        <authorList>
            <consortium name="RefSeq"/>
        </authorList>
    </citation>
    <scope>IDENTIFICATION</scope>
    <source>
        <strain evidence="2">Tuebingen</strain>
        <tissue evidence="2">Fibroblasts and whole tissue</tissue>
    </source>
</reference>
<proteinExistence type="predicted"/>
<keyword evidence="1" id="KW-1185">Reference proteome</keyword>
<dbReference type="RefSeq" id="XP_073762632.1">
    <property type="nucleotide sequence ID" value="XM_073906531.1"/>
</dbReference>
<dbReference type="Proteomes" id="UP000000437">
    <property type="component" value="Chromosome 7"/>
</dbReference>
<evidence type="ECO:0000313" key="1">
    <source>
        <dbReference type="Proteomes" id="UP000000437"/>
    </source>
</evidence>